<keyword evidence="7" id="KW-1185">Reference proteome</keyword>
<accession>A0A183IAK3</accession>
<evidence type="ECO:0000256" key="1">
    <source>
        <dbReference type="ARBA" id="ARBA00005964"/>
    </source>
</evidence>
<dbReference type="Pfam" id="PF00135">
    <property type="entry name" value="COesterase"/>
    <property type="match status" value="1"/>
</dbReference>
<dbReference type="EMBL" id="UZAM01002552">
    <property type="protein sequence ID" value="VDO86435.1"/>
    <property type="molecule type" value="Genomic_DNA"/>
</dbReference>
<dbReference type="GO" id="GO:0005886">
    <property type="term" value="C:plasma membrane"/>
    <property type="evidence" value="ECO:0007669"/>
    <property type="project" value="TreeGrafter"/>
</dbReference>
<dbReference type="PANTHER" id="PTHR43918:SF4">
    <property type="entry name" value="CARBOXYLIC ESTER HYDROLASE"/>
    <property type="match status" value="1"/>
</dbReference>
<keyword evidence="2" id="KW-0719">Serine esterase</keyword>
<dbReference type="Gene3D" id="3.40.50.1820">
    <property type="entry name" value="alpha/beta hydrolase"/>
    <property type="match status" value="1"/>
</dbReference>
<dbReference type="WBParaSite" id="SBAD_0000067001-mRNA-1">
    <property type="protein sequence ID" value="SBAD_0000067001-mRNA-1"/>
    <property type="gene ID" value="SBAD_0000067001"/>
</dbReference>
<protein>
    <recommendedName>
        <fullName evidence="4">Carboxylic ester hydrolase</fullName>
        <ecNumber evidence="4">3.1.1.-</ecNumber>
    </recommendedName>
</protein>
<feature type="domain" description="Carboxylesterase type B" evidence="5">
    <location>
        <begin position="5"/>
        <end position="213"/>
    </location>
</feature>
<sequence length="216" mass="23951">SLDVYNGKVLAAKGNVIVVNINYRVGSFGFLFLDDDEVPGNVGLLDQRLALHWVQENIAAFGGDPNNVCLFGESAGAAAIFAHVVSEKSRDLFHRVIVQSSSMDTPWAVVDPVTAKARSEEFAAQLDCKQSNVAEMAACLRDKTPEDLNSAYWNVAVRFMEFPLVIVSKDHGGFFTTDAIDAWKRKDFKPNLQILIGTDADEGSYWAIYYLPDYYK</sequence>
<dbReference type="InterPro" id="IPR029058">
    <property type="entry name" value="AB_hydrolase_fold"/>
</dbReference>
<dbReference type="InterPro" id="IPR002018">
    <property type="entry name" value="CarbesteraseB"/>
</dbReference>
<dbReference type="InterPro" id="IPR019826">
    <property type="entry name" value="Carboxylesterase_B_AS"/>
</dbReference>
<evidence type="ECO:0000256" key="4">
    <source>
        <dbReference type="RuleBase" id="RU361235"/>
    </source>
</evidence>
<dbReference type="SUPFAM" id="SSF53474">
    <property type="entry name" value="alpha/beta-Hydrolases"/>
    <property type="match status" value="1"/>
</dbReference>
<proteinExistence type="inferred from homology"/>
<evidence type="ECO:0000256" key="3">
    <source>
        <dbReference type="ARBA" id="ARBA00022801"/>
    </source>
</evidence>
<evidence type="ECO:0000256" key="2">
    <source>
        <dbReference type="ARBA" id="ARBA00022487"/>
    </source>
</evidence>
<dbReference type="InterPro" id="IPR050654">
    <property type="entry name" value="AChE-related_enzymes"/>
</dbReference>
<evidence type="ECO:0000313" key="8">
    <source>
        <dbReference type="WBParaSite" id="SBAD_0000067001-mRNA-1"/>
    </source>
</evidence>
<name>A0A183IAK3_9BILA</name>
<reference evidence="6 7" key="2">
    <citation type="submission" date="2018-11" db="EMBL/GenBank/DDBJ databases">
        <authorList>
            <consortium name="Pathogen Informatics"/>
        </authorList>
    </citation>
    <scope>NUCLEOTIDE SEQUENCE [LARGE SCALE GENOMIC DNA]</scope>
</reference>
<comment type="similarity">
    <text evidence="1 4">Belongs to the type-B carboxylesterase/lipase family.</text>
</comment>
<dbReference type="OrthoDB" id="19653at2759"/>
<dbReference type="GO" id="GO:0006581">
    <property type="term" value="P:acetylcholine catabolic process"/>
    <property type="evidence" value="ECO:0007669"/>
    <property type="project" value="TreeGrafter"/>
</dbReference>
<keyword evidence="3 4" id="KW-0378">Hydrolase</keyword>
<gene>
    <name evidence="6" type="ORF">SBAD_LOCUS647</name>
</gene>
<dbReference type="GO" id="GO:0005615">
    <property type="term" value="C:extracellular space"/>
    <property type="evidence" value="ECO:0007669"/>
    <property type="project" value="TreeGrafter"/>
</dbReference>
<organism evidence="8">
    <name type="scientific">Soboliphyme baturini</name>
    <dbReference type="NCBI Taxonomy" id="241478"/>
    <lineage>
        <taxon>Eukaryota</taxon>
        <taxon>Metazoa</taxon>
        <taxon>Ecdysozoa</taxon>
        <taxon>Nematoda</taxon>
        <taxon>Enoplea</taxon>
        <taxon>Dorylaimia</taxon>
        <taxon>Dioctophymatida</taxon>
        <taxon>Dioctophymatoidea</taxon>
        <taxon>Soboliphymatidae</taxon>
        <taxon>Soboliphyme</taxon>
    </lineage>
</organism>
<dbReference type="GO" id="GO:0003990">
    <property type="term" value="F:acetylcholinesterase activity"/>
    <property type="evidence" value="ECO:0007669"/>
    <property type="project" value="TreeGrafter"/>
</dbReference>
<dbReference type="EC" id="3.1.1.-" evidence="4"/>
<reference evidence="8" key="1">
    <citation type="submission" date="2016-06" db="UniProtKB">
        <authorList>
            <consortium name="WormBaseParasite"/>
        </authorList>
    </citation>
    <scope>IDENTIFICATION</scope>
</reference>
<dbReference type="GO" id="GO:0019695">
    <property type="term" value="P:choline metabolic process"/>
    <property type="evidence" value="ECO:0007669"/>
    <property type="project" value="TreeGrafter"/>
</dbReference>
<evidence type="ECO:0000313" key="7">
    <source>
        <dbReference type="Proteomes" id="UP000270296"/>
    </source>
</evidence>
<evidence type="ECO:0000259" key="5">
    <source>
        <dbReference type="Pfam" id="PF00135"/>
    </source>
</evidence>
<evidence type="ECO:0000313" key="6">
    <source>
        <dbReference type="EMBL" id="VDO86435.1"/>
    </source>
</evidence>
<dbReference type="PROSITE" id="PS00122">
    <property type="entry name" value="CARBOXYLESTERASE_B_1"/>
    <property type="match status" value="1"/>
</dbReference>
<dbReference type="PANTHER" id="PTHR43918">
    <property type="entry name" value="ACETYLCHOLINESTERASE"/>
    <property type="match status" value="1"/>
</dbReference>
<dbReference type="AlphaFoldDB" id="A0A183IAK3"/>
<dbReference type="Proteomes" id="UP000270296">
    <property type="component" value="Unassembled WGS sequence"/>
</dbReference>